<dbReference type="Ensembl" id="ENSGMOT00000009567.2">
    <property type="protein sequence ID" value="ENSGMOP00000009314.2"/>
    <property type="gene ID" value="ENSGMOG00000008701.2"/>
</dbReference>
<feature type="domain" description="Fibronectin type-III" evidence="2">
    <location>
        <begin position="174"/>
        <end position="258"/>
    </location>
</feature>
<dbReference type="OMA" id="CGHTYLM"/>
<dbReference type="GeneTree" id="ENSGT00390000004674"/>
<reference evidence="3" key="2">
    <citation type="submission" date="2025-09" db="UniProtKB">
        <authorList>
            <consortium name="Ensembl"/>
        </authorList>
    </citation>
    <scope>IDENTIFICATION</scope>
</reference>
<dbReference type="Gene3D" id="2.60.40.10">
    <property type="entry name" value="Immunoglobulins"/>
    <property type="match status" value="4"/>
</dbReference>
<dbReference type="AlphaFoldDB" id="A0A8C4Z9D4"/>
<dbReference type="SMART" id="SM00060">
    <property type="entry name" value="FN3"/>
    <property type="match status" value="5"/>
</dbReference>
<sequence>NVKAQDSSTLIVAFTPVGGATGYQLRVENAQGYFSEEAVASSPALIGSLQPYTTYSLSIMAINSAGRSQPSASVEARTLLPPPLVTTSSPTNDSIVVSWLPADGSVSYSVTSVPAEAYPNTTLLSQNTTTVTLTDLDAGTLHIIQVYGWDQEGRKGEASPYINQTTRKEEVPCPPQPVEVEESDPGNCTFSWESVELADGYQGFIKRNDGVEDVCNTTGNSCHFHCPCGFTYLTSVLAYNLAGDSEPGPVLNYTTMPCCPDHVTITAATTDTFEVTWAESRGADAYETHAVDGGVALVCNDSAPVCVLSDLRCDRPYTVTVTPCSEARGCNRACPAHLKDTPPCTPTDLSLAQGNGSSVTVSWAAENRDANYTVSAVGPRGRHTCWSDARSCEVDALTCGSSYNFIAVAHSAAGQSLPSYSVPLETAPCCPASLEVDPVTQAMSNVSWSHARGADSFVTTLTSPRGHASCHTRDPHCLMGCITCGTNYTVTMETYSRSGHMANCSYQGFSSSACCPSGIKLYRTAGSGLRVHWRPSSGGHNYTVEMTGSTNYTCSPLPGQSSCDLENIQCGNIYVLLVAPLAADGTRVEFCHQRLYLVTCSGYNLGMGK</sequence>
<reference evidence="3" key="1">
    <citation type="submission" date="2025-08" db="UniProtKB">
        <authorList>
            <consortium name="Ensembl"/>
        </authorList>
    </citation>
    <scope>IDENTIFICATION</scope>
</reference>
<feature type="domain" description="Fibronectin type-III" evidence="2">
    <location>
        <begin position="1"/>
        <end position="81"/>
    </location>
</feature>
<feature type="domain" description="Fibronectin type-III" evidence="2">
    <location>
        <begin position="345"/>
        <end position="429"/>
    </location>
</feature>
<dbReference type="Gene3D" id="6.10.250.2590">
    <property type="match status" value="1"/>
</dbReference>
<dbReference type="Proteomes" id="UP000694546">
    <property type="component" value="Chromosome 12"/>
</dbReference>
<dbReference type="Pfam" id="PF00041">
    <property type="entry name" value="fn3"/>
    <property type="match status" value="3"/>
</dbReference>
<dbReference type="InterPro" id="IPR013783">
    <property type="entry name" value="Ig-like_fold"/>
</dbReference>
<accession>A0A8C4Z9D4</accession>
<dbReference type="PANTHER" id="PTHR47135">
    <property type="entry name" value="FIBRONECTIN TYPE III DOMAIN-CONTAINING PROTEIN 7"/>
    <property type="match status" value="1"/>
</dbReference>
<organism evidence="3 4">
    <name type="scientific">Gadus morhua</name>
    <name type="common">Atlantic cod</name>
    <dbReference type="NCBI Taxonomy" id="8049"/>
    <lineage>
        <taxon>Eukaryota</taxon>
        <taxon>Metazoa</taxon>
        <taxon>Chordata</taxon>
        <taxon>Craniata</taxon>
        <taxon>Vertebrata</taxon>
        <taxon>Euteleostomi</taxon>
        <taxon>Actinopterygii</taxon>
        <taxon>Neopterygii</taxon>
        <taxon>Teleostei</taxon>
        <taxon>Neoteleostei</taxon>
        <taxon>Acanthomorphata</taxon>
        <taxon>Zeiogadaria</taxon>
        <taxon>Gadariae</taxon>
        <taxon>Gadiformes</taxon>
        <taxon>Gadoidei</taxon>
        <taxon>Gadidae</taxon>
        <taxon>Gadus</taxon>
    </lineage>
</organism>
<proteinExistence type="predicted"/>
<name>A0A8C4Z9D4_GADMO</name>
<evidence type="ECO:0000256" key="1">
    <source>
        <dbReference type="SAM" id="MobiDB-lite"/>
    </source>
</evidence>
<evidence type="ECO:0000259" key="2">
    <source>
        <dbReference type="PROSITE" id="PS50853"/>
    </source>
</evidence>
<evidence type="ECO:0000313" key="3">
    <source>
        <dbReference type="Ensembl" id="ENSGMOP00000009314.2"/>
    </source>
</evidence>
<dbReference type="PROSITE" id="PS50853">
    <property type="entry name" value="FN3"/>
    <property type="match status" value="4"/>
</dbReference>
<dbReference type="SUPFAM" id="SSF49265">
    <property type="entry name" value="Fibronectin type III"/>
    <property type="match status" value="5"/>
</dbReference>
<dbReference type="InterPro" id="IPR036116">
    <property type="entry name" value="FN3_sf"/>
</dbReference>
<feature type="region of interest" description="Disordered" evidence="1">
    <location>
        <begin position="165"/>
        <end position="185"/>
    </location>
</feature>
<dbReference type="InterPro" id="IPR003961">
    <property type="entry name" value="FN3_dom"/>
</dbReference>
<dbReference type="CDD" id="cd00063">
    <property type="entry name" value="FN3"/>
    <property type="match status" value="2"/>
</dbReference>
<protein>
    <recommendedName>
        <fullName evidence="2">Fibronectin type-III domain-containing protein</fullName>
    </recommendedName>
</protein>
<feature type="domain" description="Fibronectin type-III" evidence="2">
    <location>
        <begin position="82"/>
        <end position="169"/>
    </location>
</feature>
<evidence type="ECO:0000313" key="4">
    <source>
        <dbReference type="Proteomes" id="UP000694546"/>
    </source>
</evidence>
<keyword evidence="4" id="KW-1185">Reference proteome</keyword>
<dbReference type="PANTHER" id="PTHR47135:SF1">
    <property type="entry name" value="FIBRONECTIN TYPE III DOMAIN-CONTAINING PROTEIN 7"/>
    <property type="match status" value="1"/>
</dbReference>